<proteinExistence type="predicted"/>
<dbReference type="Proteomes" id="UP000231019">
    <property type="component" value="Unassembled WGS sequence"/>
</dbReference>
<evidence type="ECO:0000313" key="1">
    <source>
        <dbReference type="EMBL" id="PIW15011.1"/>
    </source>
</evidence>
<protein>
    <submittedName>
        <fullName evidence="1">Uncharacterized protein</fullName>
    </submittedName>
</protein>
<dbReference type="AlphaFoldDB" id="A0A2M7G0B1"/>
<sequence length="501" mass="57385">MSVWEKGLKQALLGTTKTEPLEVPHGKLGEFLETFQGKNEEKLLLGMSLAGLATRNQIQIETGLPALEIAPEDPRPLCTKKQIEAFSRIHNDPWLRPLLPLWLKQISVSGLRLPTKTLIEVLNLGMQNPDLRQQIYSVISSKGFWLAAQNPAWKYVWNPALAATEIWPEASSRQRIEVLKFHEAPLCKERFALLKKSWPTEKSSDRAAQLEALHLFPNQALESWLETALDDRSLEVRRSAQKRLAQCKGSAYRHRMTERAKAFISLKKADEISIQLPRAEDLRQDWERDGLILPEKVTPHARAQILADLLSVCPPQTWSQNWQIELHEVYSLFAQAAWQDLTLPAFWKGLLASQDQAAIEALLFPIERAETFLETAPLAELLSSLPIARREFWLELAFKDLQGTLRKRLRQEALWSFEWGAHLSEMILESLLQVFLESGPLQENLTSQLAPLLLRWGHFPSLQAFWPKFSPLQLSLQEREGAIYLRGFLNLLKFRIETLEA</sequence>
<comment type="caution">
    <text evidence="1">The sequence shown here is derived from an EMBL/GenBank/DDBJ whole genome shotgun (WGS) entry which is preliminary data.</text>
</comment>
<gene>
    <name evidence="1" type="ORF">COW36_18975</name>
</gene>
<reference evidence="1 2" key="1">
    <citation type="submission" date="2017-09" db="EMBL/GenBank/DDBJ databases">
        <title>Depth-based differentiation of microbial function through sediment-hosted aquifers and enrichment of novel symbionts in the deep terrestrial subsurface.</title>
        <authorList>
            <person name="Probst A.J."/>
            <person name="Ladd B."/>
            <person name="Jarett J.K."/>
            <person name="Geller-Mcgrath D.E."/>
            <person name="Sieber C.M."/>
            <person name="Emerson J.B."/>
            <person name="Anantharaman K."/>
            <person name="Thomas B.C."/>
            <person name="Malmstrom R."/>
            <person name="Stieglmeier M."/>
            <person name="Klingl A."/>
            <person name="Woyke T."/>
            <person name="Ryan C.M."/>
            <person name="Banfield J.F."/>
        </authorList>
    </citation>
    <scope>NUCLEOTIDE SEQUENCE [LARGE SCALE GENOMIC DNA]</scope>
    <source>
        <strain evidence="1">CG17_big_fil_post_rev_8_21_14_2_50_48_46</strain>
    </source>
</reference>
<dbReference type="EMBL" id="PFFQ01000054">
    <property type="protein sequence ID" value="PIW15011.1"/>
    <property type="molecule type" value="Genomic_DNA"/>
</dbReference>
<dbReference type="Pfam" id="PF18944">
    <property type="entry name" value="DUF5691"/>
    <property type="match status" value="1"/>
</dbReference>
<accession>A0A2M7G0B1</accession>
<dbReference type="InterPro" id="IPR043746">
    <property type="entry name" value="DUF5691"/>
</dbReference>
<organism evidence="1 2">
    <name type="scientific">bacterium (Candidatus Blackallbacteria) CG17_big_fil_post_rev_8_21_14_2_50_48_46</name>
    <dbReference type="NCBI Taxonomy" id="2014261"/>
    <lineage>
        <taxon>Bacteria</taxon>
        <taxon>Candidatus Blackallbacteria</taxon>
    </lineage>
</organism>
<name>A0A2M7G0B1_9BACT</name>
<evidence type="ECO:0000313" key="2">
    <source>
        <dbReference type="Proteomes" id="UP000231019"/>
    </source>
</evidence>